<feature type="repeat" description="Filamin" evidence="3">
    <location>
        <begin position="132"/>
        <end position="232"/>
    </location>
</feature>
<feature type="repeat" description="Filamin" evidence="3">
    <location>
        <begin position="611"/>
        <end position="710"/>
    </location>
</feature>
<sequence length="1887" mass="203235">MGLIWTLILHYSISMGWTQHNEDGTQSDDTPKTKLLNWIRSRLPGVPITNFTTDWNDGLAIGALVNAIFPDSVPDWQSWTPDKALENTQKAMDEAQDKLGIAPLITPAELIHPDIDERSVMTYLSQFPAAKPAPAKPTKAHAYMSRVDEKPLRGQSTEFEVHLTTDGYKPKITIRDSEGNDVHHTVIKKSSTMFTAKYSPMRVGEHKLHLALTDLGTGTTEAVEGGEKIVRVQPAARLRDLPHKVFVKDLVKLEVEDAGDEGVEIVVVDSARTNHALPVLASSDGSLHTAEYIPEHAGLHTVNVFQRKAHIPGSPVRMPVSKKGGYVLYGRGLESDGVRVGDRVEVIVEPESVDSLSVNEGQIALAVRKPDGSFLPVDAVFDSDKDRLTFEYEPTEVGEYTIEATSNGEPIGASPYKVTVSPATPSKVRAFGAGLKSGIVNHPSVFSVETNGQADGLAVSIEGPSKAEISSQDRGNGAALFSYTPMAAGIYKVNLLSRGEHIKDSPFVAQVVDAEEGFHPSAGRVSGPTKPIYTVGEPVPFKIDNRLVGGKKKPSVTVLDANLNNVPVKMSESGPGTYNCEFTPTQPGKYNVDIALAGVALPGTPLSIPVRHPVDLSKLKIFGPGIEGPVISRVPTQFTIDAKEAGGSRDVKDVQVLMADRQGNSVDIDVLDNNDGSFTVKYTAPNAGAYQVNVVFAGEKISPIEINVKPQIDISGIKVEGLENAIVTVNCEKELHVFTSDGANTRILITSPSGRAVEAIIESTIDGFHVRFTPSEVGDYTINVSYADLPIESSPFMLHSLPDYGPGNLAEAEYVVSGSGPPRADLVSVRGPGLGPVIAQRSTHVIIDTTNAGFGDIDLFVDGPTRTPLHCVDNQDGTLTMYYVPRTAGLYYLRVMFDNQQVAGSPFQVMAVSQLLASPIISSENEKNSLSSAKALVGTRVTPRIDIGDLAKKGAKPRLLIDKDGHISEAKLNQLSPSVFATQLPLGKPGNYKFMASIDDVPIAEKTVIVQKGQDALKCRAEGKGLTEATVGKKAIFSIDSNGAGDGNVYVEIQGPSEPETFLKQREDGSCEVEFVPKKPGDYNIGILYGDEKKPIRGSPFLCHVDYPLDASQVKVKGLEKKDVQSGEPVEFEIDVTGTKDAPVTASVPPIYQQPLVEKSQSNPRIYKAKFTPVGEVGEQIPITVNYDGKPLSASPFLVKLQPKPHPDNVQIVQSPIPSGQEQEDKAGTILASREAIVIMDLKNCGDVKSCEAVIIGPDGQRRDCIVARGQKANEIEIRWKTDVAGIYKADVYFDGIKVNKSVEVEALPTASSQDVIREYDAVSTAGSEMSVGSEQLFAYTHDDSDKAKLTVPFKVKIYALESKPHEKDRHKKTEIIHVKPTAEGANTIHVYYGGTEVDNFTYQAHRQSPSTPASSIRDHIDSVVDHQESAYYRQQSSRRSSSTSQPSVRLPAAASVSPAKSLTHHSSSTSIESSATDHLYTREFKLNLESGLHSRDLQAEVSMPSSQTKKDTAEIVDNHDGSVSVRYTPKTTGAHELNILHKGAPLQGTPIKFYVDSYADGFATVYGPGLQSAIVGEPAQFTVCARKSNAKELSVSIEGPAKSNIKIHDNKDGTCSVAWVPPVPGEYKAHVSLGGKEVKDSPFTVLVMGEGQKRSHLSVGSTSEVALNINQQELKGISASIKSPSGIEEPCHVRMIDGGRLGVSFTPRESGEHLITVKRDGKLLPKAPFKIKVDKSQVGDASKVEVSGAGKAKAVCCEENELLVDTTKAGYGGLSVSVQGPSKAELRCKEVKAGLIKVLYKPTEPGVYAISVKFADHHVSNSPFTVNCTGKGLGRVQQQFNRKAEQASMVLANQESLVYMKLPGTSPMDTNAKIKDPKGKTEGESI</sequence>
<dbReference type="OrthoDB" id="18740at2759"/>
<dbReference type="Gene3D" id="1.10.418.10">
    <property type="entry name" value="Calponin-like domain"/>
    <property type="match status" value="1"/>
</dbReference>
<feature type="repeat" description="Filamin" evidence="3">
    <location>
        <begin position="819"/>
        <end position="911"/>
    </location>
</feature>
<dbReference type="InterPro" id="IPR036872">
    <property type="entry name" value="CH_dom_sf"/>
</dbReference>
<feature type="repeat" description="Filamin" evidence="3">
    <location>
        <begin position="709"/>
        <end position="800"/>
    </location>
</feature>
<organism evidence="7 8">
    <name type="scientific">Diploscapter pachys</name>
    <dbReference type="NCBI Taxonomy" id="2018661"/>
    <lineage>
        <taxon>Eukaryota</taxon>
        <taxon>Metazoa</taxon>
        <taxon>Ecdysozoa</taxon>
        <taxon>Nematoda</taxon>
        <taxon>Chromadorea</taxon>
        <taxon>Rhabditida</taxon>
        <taxon>Rhabditina</taxon>
        <taxon>Rhabditomorpha</taxon>
        <taxon>Rhabditoidea</taxon>
        <taxon>Rhabditidae</taxon>
        <taxon>Diploscapter</taxon>
    </lineage>
</organism>
<feature type="repeat" description="Filamin" evidence="3">
    <location>
        <begin position="1106"/>
        <end position="1201"/>
    </location>
</feature>
<gene>
    <name evidence="7" type="ORF">WR25_11527</name>
</gene>
<dbReference type="STRING" id="2018661.A0A2A2JKJ2"/>
<feature type="compositionally biased region" description="Low complexity" evidence="4">
    <location>
        <begin position="1434"/>
        <end position="1448"/>
    </location>
</feature>
<evidence type="ECO:0000313" key="8">
    <source>
        <dbReference type="Proteomes" id="UP000218231"/>
    </source>
</evidence>
<dbReference type="InterPro" id="IPR001715">
    <property type="entry name" value="CH_dom"/>
</dbReference>
<feature type="repeat" description="Filamin" evidence="3">
    <location>
        <begin position="1646"/>
        <end position="1734"/>
    </location>
</feature>
<dbReference type="EMBL" id="LIAE01010387">
    <property type="protein sequence ID" value="PAV62072.1"/>
    <property type="molecule type" value="Genomic_DNA"/>
</dbReference>
<proteinExistence type="inferred from homology"/>
<feature type="repeat" description="Filamin" evidence="3">
    <location>
        <begin position="420"/>
        <end position="511"/>
    </location>
</feature>
<feature type="repeat" description="Filamin" evidence="3">
    <location>
        <begin position="318"/>
        <end position="420"/>
    </location>
</feature>
<dbReference type="Proteomes" id="UP000218231">
    <property type="component" value="Unassembled WGS sequence"/>
</dbReference>
<dbReference type="GO" id="GO:0030036">
    <property type="term" value="P:actin cytoskeleton organization"/>
    <property type="evidence" value="ECO:0007669"/>
    <property type="project" value="InterPro"/>
</dbReference>
<dbReference type="PANTHER" id="PTHR38537">
    <property type="entry name" value="JITTERBUG, ISOFORM N"/>
    <property type="match status" value="1"/>
</dbReference>
<feature type="repeat" description="Filamin" evidence="3">
    <location>
        <begin position="1011"/>
        <end position="1105"/>
    </location>
</feature>
<feature type="repeat" description="Filamin" evidence="3">
    <location>
        <begin position="1484"/>
        <end position="1556"/>
    </location>
</feature>
<feature type="region of interest" description="Disordered" evidence="4">
    <location>
        <begin position="1430"/>
        <end position="1475"/>
    </location>
</feature>
<evidence type="ECO:0000256" key="4">
    <source>
        <dbReference type="SAM" id="MobiDB-lite"/>
    </source>
</evidence>
<dbReference type="SUPFAM" id="SSF81296">
    <property type="entry name" value="E set domains"/>
    <property type="match status" value="14"/>
</dbReference>
<feature type="compositionally biased region" description="Low complexity" evidence="4">
    <location>
        <begin position="1465"/>
        <end position="1475"/>
    </location>
</feature>
<name>A0A2A2JKJ2_9BILA</name>
<keyword evidence="8" id="KW-1185">Reference proteome</keyword>
<dbReference type="PROSITE" id="PS50021">
    <property type="entry name" value="CH"/>
    <property type="match status" value="1"/>
</dbReference>
<dbReference type="SUPFAM" id="SSF47576">
    <property type="entry name" value="Calponin-homology domain, CH-domain"/>
    <property type="match status" value="1"/>
</dbReference>
<dbReference type="EMBL" id="LIAE01010387">
    <property type="protein sequence ID" value="PAV62071.1"/>
    <property type="molecule type" value="Genomic_DNA"/>
</dbReference>
<keyword evidence="5" id="KW-0732">Signal</keyword>
<dbReference type="SMART" id="SM00557">
    <property type="entry name" value="IG_FLMN"/>
    <property type="match status" value="14"/>
</dbReference>
<evidence type="ECO:0000256" key="1">
    <source>
        <dbReference type="ARBA" id="ARBA00009238"/>
    </source>
</evidence>
<feature type="repeat" description="Filamin" evidence="3">
    <location>
        <begin position="1737"/>
        <end position="1829"/>
    </location>
</feature>
<feature type="repeat" description="Filamin" evidence="3">
    <location>
        <begin position="253"/>
        <end position="320"/>
    </location>
</feature>
<dbReference type="PANTHER" id="PTHR38537:SF8">
    <property type="entry name" value="FILAMIN-A"/>
    <property type="match status" value="1"/>
</dbReference>
<dbReference type="Pfam" id="PF00307">
    <property type="entry name" value="CH"/>
    <property type="match status" value="1"/>
</dbReference>
<dbReference type="SMART" id="SM00033">
    <property type="entry name" value="CH"/>
    <property type="match status" value="1"/>
</dbReference>
<accession>A0A2A2JKJ2</accession>
<dbReference type="InterPro" id="IPR014756">
    <property type="entry name" value="Ig_E-set"/>
</dbReference>
<dbReference type="InterPro" id="IPR044801">
    <property type="entry name" value="Filamin"/>
</dbReference>
<evidence type="ECO:0000259" key="6">
    <source>
        <dbReference type="PROSITE" id="PS50021"/>
    </source>
</evidence>
<dbReference type="InterPro" id="IPR001298">
    <property type="entry name" value="Filamin/ABP280_rpt"/>
</dbReference>
<reference evidence="7 8" key="1">
    <citation type="journal article" date="2017" name="Curr. Biol.">
        <title>Genome architecture and evolution of a unichromosomal asexual nematode.</title>
        <authorList>
            <person name="Fradin H."/>
            <person name="Zegar C."/>
            <person name="Gutwein M."/>
            <person name="Lucas J."/>
            <person name="Kovtun M."/>
            <person name="Corcoran D."/>
            <person name="Baugh L.R."/>
            <person name="Kiontke K."/>
            <person name="Gunsalus K."/>
            <person name="Fitch D.H."/>
            <person name="Piano F."/>
        </authorList>
    </citation>
    <scope>NUCLEOTIDE SEQUENCE [LARGE SCALE GENOMIC DNA]</scope>
    <source>
        <strain evidence="7">PF1309</strain>
    </source>
</reference>
<dbReference type="InterPro" id="IPR017868">
    <property type="entry name" value="Filamin/ABP280_repeat-like"/>
</dbReference>
<feature type="domain" description="Calponin-homology (CH)" evidence="6">
    <location>
        <begin position="29"/>
        <end position="132"/>
    </location>
</feature>
<evidence type="ECO:0000313" key="7">
    <source>
        <dbReference type="EMBL" id="PAV62072.1"/>
    </source>
</evidence>
<feature type="repeat" description="Filamin" evidence="3">
    <location>
        <begin position="1564"/>
        <end position="1648"/>
    </location>
</feature>
<feature type="repeat" description="Filamin" evidence="3">
    <location>
        <begin position="515"/>
        <end position="610"/>
    </location>
</feature>
<keyword evidence="2" id="KW-0677">Repeat</keyword>
<dbReference type="PROSITE" id="PS50194">
    <property type="entry name" value="FILAMIN_REPEAT"/>
    <property type="match status" value="14"/>
</dbReference>
<dbReference type="InterPro" id="IPR013783">
    <property type="entry name" value="Ig-like_fold"/>
</dbReference>
<feature type="signal peptide" evidence="5">
    <location>
        <begin position="1"/>
        <end position="18"/>
    </location>
</feature>
<comment type="similarity">
    <text evidence="1">Belongs to the filamin family.</text>
</comment>
<evidence type="ECO:0000256" key="3">
    <source>
        <dbReference type="PROSITE-ProRule" id="PRU00087"/>
    </source>
</evidence>
<feature type="chain" id="PRO_5013507792" description="Calponin-homology (CH) domain-containing protein" evidence="5">
    <location>
        <begin position="19"/>
        <end position="1887"/>
    </location>
</feature>
<dbReference type="Pfam" id="PF00630">
    <property type="entry name" value="Filamin"/>
    <property type="match status" value="13"/>
</dbReference>
<dbReference type="Gene3D" id="2.60.40.10">
    <property type="entry name" value="Immunoglobulins"/>
    <property type="match status" value="14"/>
</dbReference>
<comment type="caution">
    <text evidence="7">The sequence shown here is derived from an EMBL/GenBank/DDBJ whole genome shotgun (WGS) entry which is preliminary data.</text>
</comment>
<protein>
    <recommendedName>
        <fullName evidence="6">Calponin-homology (CH) domain-containing protein</fullName>
    </recommendedName>
</protein>
<evidence type="ECO:0000256" key="5">
    <source>
        <dbReference type="SAM" id="SignalP"/>
    </source>
</evidence>
<dbReference type="GO" id="GO:0051015">
    <property type="term" value="F:actin filament binding"/>
    <property type="evidence" value="ECO:0007669"/>
    <property type="project" value="InterPro"/>
</dbReference>
<evidence type="ECO:0000256" key="2">
    <source>
        <dbReference type="ARBA" id="ARBA00022737"/>
    </source>
</evidence>